<sequence>MTRILRAEMYGVDHGEPLSWAGECPWTGGLCLGSERGGVYFPAPSGCRSEIKPVEFSSDAINGVAFQGKHIAVTSRNEVEIGMLVDVTDPEKPIISPCEHSFRGGAHGVIAVGRDAFVAPIGIDGVLITRILGDRTIETGVARLSEAPLNFYRLARLGHAPDSEVLACAARRDGLLAFKHADGHLQGQFVQHKFGDSDLVDVCPIGDTAHPLAVACLSRSRGVLLVRNVLEEEPPIELGFADLKGSAYSLLSARGSLFLLTDRYLATLPDLATRFLNGESLDIRADVALMPTDADEIFLRGDRSLLLAEDVVAEFAIDDLLSGLSGRGSVTPRGHNGAESRDFEYSVVETRMRPAAARAASTRGLSFQPERAA</sequence>
<gene>
    <name evidence="1" type="ORF">OJF2_03430</name>
</gene>
<dbReference type="KEGG" id="agv:OJF2_03430"/>
<dbReference type="RefSeq" id="WP_148590656.1">
    <property type="nucleotide sequence ID" value="NZ_CP042997.1"/>
</dbReference>
<dbReference type="Proteomes" id="UP000324233">
    <property type="component" value="Chromosome"/>
</dbReference>
<organism evidence="1 2">
    <name type="scientific">Aquisphaera giovannonii</name>
    <dbReference type="NCBI Taxonomy" id="406548"/>
    <lineage>
        <taxon>Bacteria</taxon>
        <taxon>Pseudomonadati</taxon>
        <taxon>Planctomycetota</taxon>
        <taxon>Planctomycetia</taxon>
        <taxon>Isosphaerales</taxon>
        <taxon>Isosphaeraceae</taxon>
        <taxon>Aquisphaera</taxon>
    </lineage>
</organism>
<evidence type="ECO:0000313" key="2">
    <source>
        <dbReference type="Proteomes" id="UP000324233"/>
    </source>
</evidence>
<keyword evidence="2" id="KW-1185">Reference proteome</keyword>
<evidence type="ECO:0000313" key="1">
    <source>
        <dbReference type="EMBL" id="QEH31876.1"/>
    </source>
</evidence>
<name>A0A5B9VTM9_9BACT</name>
<proteinExistence type="predicted"/>
<evidence type="ECO:0008006" key="3">
    <source>
        <dbReference type="Google" id="ProtNLM"/>
    </source>
</evidence>
<dbReference type="EMBL" id="CP042997">
    <property type="protein sequence ID" value="QEH31876.1"/>
    <property type="molecule type" value="Genomic_DNA"/>
</dbReference>
<protein>
    <recommendedName>
        <fullName evidence="3">Phytase-like domain-containing protein</fullName>
    </recommendedName>
</protein>
<reference evidence="1 2" key="1">
    <citation type="submission" date="2019-08" db="EMBL/GenBank/DDBJ databases">
        <title>Deep-cultivation of Planctomycetes and their phenomic and genomic characterization uncovers novel biology.</title>
        <authorList>
            <person name="Wiegand S."/>
            <person name="Jogler M."/>
            <person name="Boedeker C."/>
            <person name="Pinto D."/>
            <person name="Vollmers J."/>
            <person name="Rivas-Marin E."/>
            <person name="Kohn T."/>
            <person name="Peeters S.H."/>
            <person name="Heuer A."/>
            <person name="Rast P."/>
            <person name="Oberbeckmann S."/>
            <person name="Bunk B."/>
            <person name="Jeske O."/>
            <person name="Meyerdierks A."/>
            <person name="Storesund J.E."/>
            <person name="Kallscheuer N."/>
            <person name="Luecker S."/>
            <person name="Lage O.M."/>
            <person name="Pohl T."/>
            <person name="Merkel B.J."/>
            <person name="Hornburger P."/>
            <person name="Mueller R.-W."/>
            <person name="Bruemmer F."/>
            <person name="Labrenz M."/>
            <person name="Spormann A.M."/>
            <person name="Op den Camp H."/>
            <person name="Overmann J."/>
            <person name="Amann R."/>
            <person name="Jetten M.S.M."/>
            <person name="Mascher T."/>
            <person name="Medema M.H."/>
            <person name="Devos D.P."/>
            <person name="Kaster A.-K."/>
            <person name="Ovreas L."/>
            <person name="Rohde M."/>
            <person name="Galperin M.Y."/>
            <person name="Jogler C."/>
        </authorList>
    </citation>
    <scope>NUCLEOTIDE SEQUENCE [LARGE SCALE GENOMIC DNA]</scope>
    <source>
        <strain evidence="1 2">OJF2</strain>
    </source>
</reference>
<dbReference type="AlphaFoldDB" id="A0A5B9VTM9"/>
<accession>A0A5B9VTM9</accession>